<comment type="similarity">
    <text evidence="3">Belongs to the acyl carrier protein (ACP) family.</text>
</comment>
<keyword evidence="6 14" id="KW-0444">Lipid biosynthesis</keyword>
<organism evidence="16 17">
    <name type="scientific">Dichotomopilus funicola</name>
    <dbReference type="NCBI Taxonomy" id="1934379"/>
    <lineage>
        <taxon>Eukaryota</taxon>
        <taxon>Fungi</taxon>
        <taxon>Dikarya</taxon>
        <taxon>Ascomycota</taxon>
        <taxon>Pezizomycotina</taxon>
        <taxon>Sordariomycetes</taxon>
        <taxon>Sordariomycetidae</taxon>
        <taxon>Sordariales</taxon>
        <taxon>Chaetomiaceae</taxon>
        <taxon>Dichotomopilus</taxon>
    </lineage>
</organism>
<keyword evidence="12" id="KW-0496">Mitochondrion</keyword>
<dbReference type="Gene3D" id="1.10.1200.10">
    <property type="entry name" value="ACP-like"/>
    <property type="match status" value="1"/>
</dbReference>
<dbReference type="GO" id="GO:0099128">
    <property type="term" value="C:mitochondrial [2Fe-2S] assembly complex"/>
    <property type="evidence" value="ECO:0007669"/>
    <property type="project" value="UniProtKB-ARBA"/>
</dbReference>
<sequence length="140" mass="15433">MLRTAILRSAAAATRVAVRPVPQIASRVTIAPVMRTTSFAPKAVAWQGIRCYAAGGSLDKEEVYERIRQLLAAFDKVNDPKNIKETAHFSNDLGLDSLDTVEVVMAIEEEFSIEIPDKDADNIHSIDKAVEYILSQPDAY</sequence>
<keyword evidence="13 14" id="KW-0275">Fatty acid biosynthesis</keyword>
<dbReference type="AlphaFoldDB" id="A0AAN6ZKS1"/>
<dbReference type="SUPFAM" id="SSF47336">
    <property type="entry name" value="ACP-like"/>
    <property type="match status" value="1"/>
</dbReference>
<dbReference type="Proteomes" id="UP001302676">
    <property type="component" value="Unassembled WGS sequence"/>
</dbReference>
<evidence type="ECO:0000256" key="10">
    <source>
        <dbReference type="ARBA" id="ARBA00022982"/>
    </source>
</evidence>
<dbReference type="RefSeq" id="XP_062634844.1">
    <property type="nucleotide sequence ID" value="XM_062777945.1"/>
</dbReference>
<dbReference type="Pfam" id="PF00550">
    <property type="entry name" value="PP-binding"/>
    <property type="match status" value="1"/>
</dbReference>
<evidence type="ECO:0000256" key="11">
    <source>
        <dbReference type="ARBA" id="ARBA00023098"/>
    </source>
</evidence>
<evidence type="ECO:0000256" key="13">
    <source>
        <dbReference type="ARBA" id="ARBA00023160"/>
    </source>
</evidence>
<keyword evidence="5 14" id="KW-0596">Phosphopantetheine</keyword>
<evidence type="ECO:0000256" key="8">
    <source>
        <dbReference type="ARBA" id="ARBA00022832"/>
    </source>
</evidence>
<keyword evidence="7" id="KW-0597">Phosphoprotein</keyword>
<evidence type="ECO:0000256" key="3">
    <source>
        <dbReference type="ARBA" id="ARBA00010930"/>
    </source>
</evidence>
<evidence type="ECO:0000313" key="17">
    <source>
        <dbReference type="Proteomes" id="UP001302676"/>
    </source>
</evidence>
<keyword evidence="8" id="KW-0276">Fatty acid metabolism</keyword>
<name>A0AAN6ZKS1_9PEZI</name>
<dbReference type="GO" id="GO:0000036">
    <property type="term" value="F:acyl carrier activity"/>
    <property type="evidence" value="ECO:0007669"/>
    <property type="project" value="TreeGrafter"/>
</dbReference>
<accession>A0AAN6ZKS1</accession>
<dbReference type="FunFam" id="1.10.1200.10:FF:000003">
    <property type="entry name" value="Acyl carrier protein"/>
    <property type="match status" value="1"/>
</dbReference>
<evidence type="ECO:0000256" key="6">
    <source>
        <dbReference type="ARBA" id="ARBA00022516"/>
    </source>
</evidence>
<evidence type="ECO:0000256" key="12">
    <source>
        <dbReference type="ARBA" id="ARBA00023128"/>
    </source>
</evidence>
<dbReference type="HAMAP" id="MF_01217">
    <property type="entry name" value="Acyl_carrier"/>
    <property type="match status" value="1"/>
</dbReference>
<evidence type="ECO:0000256" key="1">
    <source>
        <dbReference type="ARBA" id="ARBA00004173"/>
    </source>
</evidence>
<dbReference type="EMBL" id="MU853611">
    <property type="protein sequence ID" value="KAK4141473.1"/>
    <property type="molecule type" value="Genomic_DNA"/>
</dbReference>
<evidence type="ECO:0000256" key="4">
    <source>
        <dbReference type="ARBA" id="ARBA00022448"/>
    </source>
</evidence>
<dbReference type="PROSITE" id="PS00012">
    <property type="entry name" value="PHOSPHOPANTETHEINE"/>
    <property type="match status" value="1"/>
</dbReference>
<evidence type="ECO:0000256" key="7">
    <source>
        <dbReference type="ARBA" id="ARBA00022553"/>
    </source>
</evidence>
<dbReference type="NCBIfam" id="TIGR00517">
    <property type="entry name" value="acyl_carrier"/>
    <property type="match status" value="1"/>
</dbReference>
<dbReference type="InterPro" id="IPR009081">
    <property type="entry name" value="PP-bd_ACP"/>
</dbReference>
<keyword evidence="10" id="KW-0249">Electron transport</keyword>
<dbReference type="PANTHER" id="PTHR20863">
    <property type="entry name" value="ACYL CARRIER PROTEIN"/>
    <property type="match status" value="1"/>
</dbReference>
<gene>
    <name evidence="16" type="ORF">C8A04DRAFT_14047</name>
</gene>
<evidence type="ECO:0000313" key="16">
    <source>
        <dbReference type="EMBL" id="KAK4141473.1"/>
    </source>
</evidence>
<evidence type="ECO:0000259" key="15">
    <source>
        <dbReference type="PROSITE" id="PS50075"/>
    </source>
</evidence>
<keyword evidence="9" id="KW-0809">Transit peptide</keyword>
<dbReference type="InterPro" id="IPR003231">
    <property type="entry name" value="ACP"/>
</dbReference>
<dbReference type="PANTHER" id="PTHR20863:SF28">
    <property type="entry name" value="ACYL CARRIER PROTEIN, MITOCHONDRIAL"/>
    <property type="match status" value="1"/>
</dbReference>
<protein>
    <recommendedName>
        <fullName evidence="14">Acyl carrier protein</fullName>
    </recommendedName>
</protein>
<feature type="domain" description="Carrier" evidence="15">
    <location>
        <begin position="61"/>
        <end position="137"/>
    </location>
</feature>
<comment type="function">
    <text evidence="14">Carrier of the growing fatty acid chain in fatty acid biosynthesis.</text>
</comment>
<dbReference type="NCBIfam" id="NF002148">
    <property type="entry name" value="PRK00982.1-2"/>
    <property type="match status" value="1"/>
</dbReference>
<evidence type="ECO:0000256" key="5">
    <source>
        <dbReference type="ARBA" id="ARBA00022450"/>
    </source>
</evidence>
<evidence type="ECO:0000256" key="9">
    <source>
        <dbReference type="ARBA" id="ARBA00022946"/>
    </source>
</evidence>
<dbReference type="GeneID" id="87814558"/>
<keyword evidence="4" id="KW-0813">Transport</keyword>
<dbReference type="GO" id="GO:0000035">
    <property type="term" value="F:acyl binding"/>
    <property type="evidence" value="ECO:0007669"/>
    <property type="project" value="TreeGrafter"/>
</dbReference>
<reference evidence="16" key="1">
    <citation type="journal article" date="2023" name="Mol. Phylogenet. Evol.">
        <title>Genome-scale phylogeny and comparative genomics of the fungal order Sordariales.</title>
        <authorList>
            <person name="Hensen N."/>
            <person name="Bonometti L."/>
            <person name="Westerberg I."/>
            <person name="Brannstrom I.O."/>
            <person name="Guillou S."/>
            <person name="Cros-Aarteil S."/>
            <person name="Calhoun S."/>
            <person name="Haridas S."/>
            <person name="Kuo A."/>
            <person name="Mondo S."/>
            <person name="Pangilinan J."/>
            <person name="Riley R."/>
            <person name="LaButti K."/>
            <person name="Andreopoulos B."/>
            <person name="Lipzen A."/>
            <person name="Chen C."/>
            <person name="Yan M."/>
            <person name="Daum C."/>
            <person name="Ng V."/>
            <person name="Clum A."/>
            <person name="Steindorff A."/>
            <person name="Ohm R.A."/>
            <person name="Martin F."/>
            <person name="Silar P."/>
            <person name="Natvig D.O."/>
            <person name="Lalanne C."/>
            <person name="Gautier V."/>
            <person name="Ament-Velasquez S.L."/>
            <person name="Kruys A."/>
            <person name="Hutchinson M.I."/>
            <person name="Powell A.J."/>
            <person name="Barry K."/>
            <person name="Miller A.N."/>
            <person name="Grigoriev I.V."/>
            <person name="Debuchy R."/>
            <person name="Gladieux P."/>
            <person name="Hiltunen Thoren M."/>
            <person name="Johannesson H."/>
        </authorList>
    </citation>
    <scope>NUCLEOTIDE SEQUENCE</scope>
    <source>
        <strain evidence="16">CBS 141.50</strain>
    </source>
</reference>
<keyword evidence="17" id="KW-1185">Reference proteome</keyword>
<dbReference type="InterPro" id="IPR006162">
    <property type="entry name" value="Ppantetheine_attach_site"/>
</dbReference>
<dbReference type="PROSITE" id="PS50075">
    <property type="entry name" value="CARRIER"/>
    <property type="match status" value="1"/>
</dbReference>
<dbReference type="InterPro" id="IPR036736">
    <property type="entry name" value="ACP-like_sf"/>
</dbReference>
<comment type="subcellular location">
    <subcellularLocation>
        <location evidence="1">Mitochondrion</location>
    </subcellularLocation>
</comment>
<proteinExistence type="inferred from homology"/>
<keyword evidence="11" id="KW-0443">Lipid metabolism</keyword>
<comment type="caution">
    <text evidence="16">The sequence shown here is derived from an EMBL/GenBank/DDBJ whole genome shotgun (WGS) entry which is preliminary data.</text>
</comment>
<comment type="pathway">
    <text evidence="2">Lipid metabolism; fatty acid biosynthesis.</text>
</comment>
<evidence type="ECO:0000256" key="14">
    <source>
        <dbReference type="RuleBase" id="RU000722"/>
    </source>
</evidence>
<evidence type="ECO:0000256" key="2">
    <source>
        <dbReference type="ARBA" id="ARBA00005194"/>
    </source>
</evidence>
<reference evidence="16" key="2">
    <citation type="submission" date="2023-05" db="EMBL/GenBank/DDBJ databases">
        <authorList>
            <consortium name="Lawrence Berkeley National Laboratory"/>
            <person name="Steindorff A."/>
            <person name="Hensen N."/>
            <person name="Bonometti L."/>
            <person name="Westerberg I."/>
            <person name="Brannstrom I.O."/>
            <person name="Guillou S."/>
            <person name="Cros-Aarteil S."/>
            <person name="Calhoun S."/>
            <person name="Haridas S."/>
            <person name="Kuo A."/>
            <person name="Mondo S."/>
            <person name="Pangilinan J."/>
            <person name="Riley R."/>
            <person name="Labutti K."/>
            <person name="Andreopoulos B."/>
            <person name="Lipzen A."/>
            <person name="Chen C."/>
            <person name="Yanf M."/>
            <person name="Daum C."/>
            <person name="Ng V."/>
            <person name="Clum A."/>
            <person name="Ohm R."/>
            <person name="Martin F."/>
            <person name="Silar P."/>
            <person name="Natvig D."/>
            <person name="Lalanne C."/>
            <person name="Gautier V."/>
            <person name="Ament-Velasquez S.L."/>
            <person name="Kruys A."/>
            <person name="Hutchinson M.I."/>
            <person name="Powell A.J."/>
            <person name="Barry K."/>
            <person name="Miller A.N."/>
            <person name="Grigoriev I.V."/>
            <person name="Debuchy R."/>
            <person name="Gladieux P."/>
            <person name="Thoren M.H."/>
            <person name="Johannesson H."/>
        </authorList>
    </citation>
    <scope>NUCLEOTIDE SEQUENCE</scope>
    <source>
        <strain evidence="16">CBS 141.50</strain>
    </source>
</reference>